<dbReference type="GO" id="GO:0008295">
    <property type="term" value="P:spermidine biosynthetic process"/>
    <property type="evidence" value="ECO:0007669"/>
    <property type="project" value="InterPro"/>
</dbReference>
<evidence type="ECO:0000256" key="1">
    <source>
        <dbReference type="ARBA" id="ARBA00001933"/>
    </source>
</evidence>
<organism evidence="3">
    <name type="scientific">termite gut metagenome</name>
    <dbReference type="NCBI Taxonomy" id="433724"/>
    <lineage>
        <taxon>unclassified sequences</taxon>
        <taxon>metagenomes</taxon>
        <taxon>organismal metagenomes</taxon>
    </lineage>
</organism>
<comment type="cofactor">
    <cofactor evidence="1">
        <name>pyridoxal 5'-phosphate</name>
        <dbReference type="ChEBI" id="CHEBI:597326"/>
    </cofactor>
</comment>
<feature type="non-terminal residue" evidence="3">
    <location>
        <position position="121"/>
    </location>
</feature>
<proteinExistence type="predicted"/>
<dbReference type="GO" id="GO:0006527">
    <property type="term" value="P:L-arginine catabolic process"/>
    <property type="evidence" value="ECO:0007669"/>
    <property type="project" value="InterPro"/>
</dbReference>
<dbReference type="GO" id="GO:0008792">
    <property type="term" value="F:arginine decarboxylase activity"/>
    <property type="evidence" value="ECO:0007669"/>
    <property type="project" value="UniProtKB-EC"/>
</dbReference>
<keyword evidence="3" id="KW-0456">Lyase</keyword>
<name>A0A5J4PM16_9ZZZZ</name>
<dbReference type="AlphaFoldDB" id="A0A5J4PM16"/>
<protein>
    <submittedName>
        <fullName evidence="3">Biosynthetic arginine decarboxylase</fullName>
        <ecNumber evidence="3">4.1.1.19</ecNumber>
    </submittedName>
</protein>
<sequence length="121" mass="14131">MRKWRIEDSEELYNITGWGTSYFGINERGHVIVTPRDNGVAVDLKELIDELQLRDVALPMLLRFSDILDNRIENTSRCFRQAAEEYGYKAQNFIIYPIKVNQMRPVVEEIISHGKKFNLGL</sequence>
<dbReference type="EMBL" id="SNRY01007740">
    <property type="protein sequence ID" value="KAA6309840.1"/>
    <property type="molecule type" value="Genomic_DNA"/>
</dbReference>
<gene>
    <name evidence="3" type="ORF">EZS27_038745</name>
</gene>
<dbReference type="InterPro" id="IPR002985">
    <property type="entry name" value="Arg_decrbxlase"/>
</dbReference>
<accession>A0A5J4PM16</accession>
<dbReference type="Gene3D" id="2.40.37.10">
    <property type="entry name" value="Lyase, Ornithine Decarboxylase, Chain A, domain 1"/>
    <property type="match status" value="1"/>
</dbReference>
<evidence type="ECO:0000256" key="2">
    <source>
        <dbReference type="ARBA" id="ARBA00022898"/>
    </source>
</evidence>
<dbReference type="PANTHER" id="PTHR43295">
    <property type="entry name" value="ARGININE DECARBOXYLASE"/>
    <property type="match status" value="1"/>
</dbReference>
<comment type="caution">
    <text evidence="3">The sequence shown here is derived from an EMBL/GenBank/DDBJ whole genome shotgun (WGS) entry which is preliminary data.</text>
</comment>
<dbReference type="InterPro" id="IPR009006">
    <property type="entry name" value="Ala_racemase/Decarboxylase_C"/>
</dbReference>
<keyword evidence="2" id="KW-0663">Pyridoxal phosphate</keyword>
<evidence type="ECO:0000313" key="3">
    <source>
        <dbReference type="EMBL" id="KAA6309840.1"/>
    </source>
</evidence>
<reference evidence="3" key="1">
    <citation type="submission" date="2019-03" db="EMBL/GenBank/DDBJ databases">
        <title>Single cell metagenomics reveals metabolic interactions within the superorganism composed of flagellate Streblomastix strix and complex community of Bacteroidetes bacteria on its surface.</title>
        <authorList>
            <person name="Treitli S.C."/>
            <person name="Kolisko M."/>
            <person name="Husnik F."/>
            <person name="Keeling P."/>
            <person name="Hampl V."/>
        </authorList>
    </citation>
    <scope>NUCLEOTIDE SEQUENCE</scope>
    <source>
        <strain evidence="3">STM</strain>
    </source>
</reference>
<dbReference type="EC" id="4.1.1.19" evidence="3"/>
<dbReference type="PANTHER" id="PTHR43295:SF9">
    <property type="entry name" value="BIOSYNTHETIC ARGININE DECARBOXYLASE"/>
    <property type="match status" value="1"/>
</dbReference>